<evidence type="ECO:0000256" key="9">
    <source>
        <dbReference type="SAM" id="MobiDB-lite"/>
    </source>
</evidence>
<dbReference type="InterPro" id="IPR027417">
    <property type="entry name" value="P-loop_NTPase"/>
</dbReference>
<keyword evidence="4 10" id="KW-0812">Transmembrane</keyword>
<comment type="subcellular location">
    <subcellularLocation>
        <location evidence="1">Membrane</location>
        <topology evidence="1">Multi-pass membrane protein</topology>
    </subcellularLocation>
</comment>
<evidence type="ECO:0000256" key="6">
    <source>
        <dbReference type="ARBA" id="ARBA00022840"/>
    </source>
</evidence>
<feature type="transmembrane region" description="Helical" evidence="10">
    <location>
        <begin position="441"/>
        <end position="461"/>
    </location>
</feature>
<keyword evidence="7 10" id="KW-1133">Transmembrane helix</keyword>
<dbReference type="InterPro" id="IPR003593">
    <property type="entry name" value="AAA+_ATPase"/>
</dbReference>
<feature type="region of interest" description="Disordered" evidence="9">
    <location>
        <begin position="1"/>
        <end position="22"/>
    </location>
</feature>
<evidence type="ECO:0000256" key="1">
    <source>
        <dbReference type="ARBA" id="ARBA00004141"/>
    </source>
</evidence>
<proteinExistence type="inferred from homology"/>
<dbReference type="PANTHER" id="PTHR48042">
    <property type="entry name" value="ABC TRANSPORTER G FAMILY MEMBER 11"/>
    <property type="match status" value="1"/>
</dbReference>
<evidence type="ECO:0000256" key="7">
    <source>
        <dbReference type="ARBA" id="ARBA00022989"/>
    </source>
</evidence>
<dbReference type="GO" id="GO:0016020">
    <property type="term" value="C:membrane"/>
    <property type="evidence" value="ECO:0007669"/>
    <property type="project" value="UniProtKB-SubCell"/>
</dbReference>
<organism evidence="12 13">
    <name type="scientific">Colocasia esculenta</name>
    <name type="common">Wild taro</name>
    <name type="synonym">Arum esculentum</name>
    <dbReference type="NCBI Taxonomy" id="4460"/>
    <lineage>
        <taxon>Eukaryota</taxon>
        <taxon>Viridiplantae</taxon>
        <taxon>Streptophyta</taxon>
        <taxon>Embryophyta</taxon>
        <taxon>Tracheophyta</taxon>
        <taxon>Spermatophyta</taxon>
        <taxon>Magnoliopsida</taxon>
        <taxon>Liliopsida</taxon>
        <taxon>Araceae</taxon>
        <taxon>Aroideae</taxon>
        <taxon>Colocasieae</taxon>
        <taxon>Colocasia</taxon>
    </lineage>
</organism>
<dbReference type="PROSITE" id="PS50893">
    <property type="entry name" value="ABC_TRANSPORTER_2"/>
    <property type="match status" value="1"/>
</dbReference>
<dbReference type="InterPro" id="IPR013525">
    <property type="entry name" value="ABC2_TM"/>
</dbReference>
<keyword evidence="5" id="KW-0547">Nucleotide-binding</keyword>
<dbReference type="InterPro" id="IPR017871">
    <property type="entry name" value="ABC_transporter-like_CS"/>
</dbReference>
<dbReference type="GO" id="GO:0016887">
    <property type="term" value="F:ATP hydrolysis activity"/>
    <property type="evidence" value="ECO:0007669"/>
    <property type="project" value="InterPro"/>
</dbReference>
<sequence length="868" mass="95721">MLGSSNNDPAAAPTQAEDGKVPNCKGGSSALFLTWEDLCVMASDRKGRRGRPILHGATGYAQPGELLAVMGPSGCGKSTLLDALAGRSTAGRRQSGKILVNGRQQTLAFGTSAYVTQDDILTTTLTVREAVHYSSQLQLPDEVPLPEKKERAEEVIREMGLQEAADTRVGGAAAGGLSGGQKRRLSICLEILTRPRLLFLDEPTSGIDSAASYHVMRRIARLARGEGMTVVAAVHQPCGDVFELFHCLCLLSDGRTVYFGPPSAAGDFFAMNGFPCPLKRNPSDHYLRTINKDFGKVERILFKLIPFPYPLQKGLIRSKYTDKNDIEEGDGGKWIATTEAINILVECYQSSGIRQQVIERIKEFCKMVLILGLEDIGGTSVEERSHSGFVTQALVLTRRSFVNMSRDLGYYWLRFMIYFALCLCLGTIFHNAGNSYDSIQARGTMLMFIVSFLTFMAIGGFPSFVEDVKIFQRERLNGHYGVLAFVASNTVSSAPYLALISIIPGATTYYLADLQKGIQHFIYFSLMLFTCMMLVESLMMIVTAIVPDFLMGIITGAGIQGVMMLNSGFFRLPRYLPKPVWRYPMFYIAFHRYANQGLCKNEFLGSVSHREEFGTSYTLGGEEILRDVWDIDASSSKWVDLVILFGMLILYRFLFLIITMICDRIKPMMMRTHLQPPPSMTNQIRESPSDACSRPWGALKHLHSTIYLWLLSTSTVAMEVDQAAGWEEEKQSSRRHRFPKEIADLYHVSLLDFPGGTGAFETAAKFCYGVPESSSLSSPSLDRLRREAKDGQVVEPGAAATICRGGGPVAGGRLMMDPWSSLGGSARGIRPSQDLKALKESPRLRTGRTTSRSGRCGCPRRTPLGGAP</sequence>
<evidence type="ECO:0000259" key="11">
    <source>
        <dbReference type="PROSITE" id="PS50893"/>
    </source>
</evidence>
<dbReference type="Pfam" id="PF00005">
    <property type="entry name" value="ABC_tran"/>
    <property type="match status" value="1"/>
</dbReference>
<feature type="transmembrane region" description="Helical" evidence="10">
    <location>
        <begin position="641"/>
        <end position="662"/>
    </location>
</feature>
<dbReference type="InterPro" id="IPR052215">
    <property type="entry name" value="Plant_ABCG"/>
</dbReference>
<reference evidence="12" key="1">
    <citation type="submission" date="2017-07" db="EMBL/GenBank/DDBJ databases">
        <title>Taro Niue Genome Assembly and Annotation.</title>
        <authorList>
            <person name="Atibalentja N."/>
            <person name="Keating K."/>
            <person name="Fields C.J."/>
        </authorList>
    </citation>
    <scope>NUCLEOTIDE SEQUENCE</scope>
    <source>
        <strain evidence="12">Niue_2</strain>
        <tissue evidence="12">Leaf</tissue>
    </source>
</reference>
<keyword evidence="13" id="KW-1185">Reference proteome</keyword>
<dbReference type="SUPFAM" id="SSF52540">
    <property type="entry name" value="P-loop containing nucleoside triphosphate hydrolases"/>
    <property type="match status" value="1"/>
</dbReference>
<feature type="transmembrane region" description="Helical" evidence="10">
    <location>
        <begin position="482"/>
        <end position="502"/>
    </location>
</feature>
<comment type="similarity">
    <text evidence="2">Belongs to the ABC transporter superfamily. ABCG family. Eye pigment precursor importer (TC 3.A.1.204) subfamily.</text>
</comment>
<dbReference type="Pfam" id="PF01061">
    <property type="entry name" value="ABC2_membrane"/>
    <property type="match status" value="1"/>
</dbReference>
<accession>A0A843UGY0</accession>
<evidence type="ECO:0000256" key="10">
    <source>
        <dbReference type="SAM" id="Phobius"/>
    </source>
</evidence>
<dbReference type="PANTHER" id="PTHR48042:SF19">
    <property type="entry name" value="OS09G0472100 PROTEIN"/>
    <property type="match status" value="1"/>
</dbReference>
<feature type="region of interest" description="Disordered" evidence="9">
    <location>
        <begin position="824"/>
        <end position="868"/>
    </location>
</feature>
<dbReference type="Proteomes" id="UP000652761">
    <property type="component" value="Unassembled WGS sequence"/>
</dbReference>
<feature type="transmembrane region" description="Helical" evidence="10">
    <location>
        <begin position="522"/>
        <end position="542"/>
    </location>
</feature>
<dbReference type="GO" id="GO:0005524">
    <property type="term" value="F:ATP binding"/>
    <property type="evidence" value="ECO:0007669"/>
    <property type="project" value="UniProtKB-KW"/>
</dbReference>
<feature type="transmembrane region" description="Helical" evidence="10">
    <location>
        <begin position="408"/>
        <end position="429"/>
    </location>
</feature>
<dbReference type="InterPro" id="IPR003439">
    <property type="entry name" value="ABC_transporter-like_ATP-bd"/>
</dbReference>
<feature type="compositionally biased region" description="Low complexity" evidence="9">
    <location>
        <begin position="847"/>
        <end position="857"/>
    </location>
</feature>
<comment type="caution">
    <text evidence="12">The sequence shown here is derived from an EMBL/GenBank/DDBJ whole genome shotgun (WGS) entry which is preliminary data.</text>
</comment>
<evidence type="ECO:0000313" key="12">
    <source>
        <dbReference type="EMBL" id="MQL81487.1"/>
    </source>
</evidence>
<dbReference type="EMBL" id="NMUH01000570">
    <property type="protein sequence ID" value="MQL81487.1"/>
    <property type="molecule type" value="Genomic_DNA"/>
</dbReference>
<feature type="domain" description="ABC transporter" evidence="11">
    <location>
        <begin position="33"/>
        <end position="278"/>
    </location>
</feature>
<keyword evidence="8 10" id="KW-0472">Membrane</keyword>
<dbReference type="SMART" id="SM00382">
    <property type="entry name" value="AAA"/>
    <property type="match status" value="1"/>
</dbReference>
<evidence type="ECO:0000256" key="5">
    <source>
        <dbReference type="ARBA" id="ARBA00022741"/>
    </source>
</evidence>
<dbReference type="OrthoDB" id="66620at2759"/>
<dbReference type="PROSITE" id="PS00211">
    <property type="entry name" value="ABC_TRANSPORTER_1"/>
    <property type="match status" value="1"/>
</dbReference>
<evidence type="ECO:0000256" key="4">
    <source>
        <dbReference type="ARBA" id="ARBA00022692"/>
    </source>
</evidence>
<dbReference type="GO" id="GO:0140359">
    <property type="term" value="F:ABC-type transporter activity"/>
    <property type="evidence" value="ECO:0007669"/>
    <property type="project" value="InterPro"/>
</dbReference>
<gene>
    <name evidence="12" type="ORF">Taro_013949</name>
</gene>
<evidence type="ECO:0000256" key="3">
    <source>
        <dbReference type="ARBA" id="ARBA00022448"/>
    </source>
</evidence>
<dbReference type="AlphaFoldDB" id="A0A843UGY0"/>
<evidence type="ECO:0000256" key="2">
    <source>
        <dbReference type="ARBA" id="ARBA00005814"/>
    </source>
</evidence>
<name>A0A843UGY0_COLES</name>
<protein>
    <recommendedName>
        <fullName evidence="11">ABC transporter domain-containing protein</fullName>
    </recommendedName>
</protein>
<feature type="transmembrane region" description="Helical" evidence="10">
    <location>
        <begin position="549"/>
        <end position="570"/>
    </location>
</feature>
<dbReference type="Gene3D" id="3.40.50.300">
    <property type="entry name" value="P-loop containing nucleotide triphosphate hydrolases"/>
    <property type="match status" value="1"/>
</dbReference>
<evidence type="ECO:0000313" key="13">
    <source>
        <dbReference type="Proteomes" id="UP000652761"/>
    </source>
</evidence>
<evidence type="ECO:0000256" key="8">
    <source>
        <dbReference type="ARBA" id="ARBA00023136"/>
    </source>
</evidence>
<keyword evidence="3" id="KW-0813">Transport</keyword>
<keyword evidence="6" id="KW-0067">ATP-binding</keyword>